<feature type="signal peptide" evidence="1">
    <location>
        <begin position="1"/>
        <end position="20"/>
    </location>
</feature>
<dbReference type="InterPro" id="IPR011250">
    <property type="entry name" value="OMP/PagP_B-barrel"/>
</dbReference>
<dbReference type="EMBL" id="SLUI01000003">
    <property type="protein sequence ID" value="TCL38693.1"/>
    <property type="molecule type" value="Genomic_DNA"/>
</dbReference>
<dbReference type="RefSeq" id="WP_132076835.1">
    <property type="nucleotide sequence ID" value="NZ_SLUI01000003.1"/>
</dbReference>
<evidence type="ECO:0000256" key="1">
    <source>
        <dbReference type="SAM" id="SignalP"/>
    </source>
</evidence>
<protein>
    <submittedName>
        <fullName evidence="2">Outer membrane protein with beta-barrel domain</fullName>
    </submittedName>
</protein>
<dbReference type="SUPFAM" id="SSF56925">
    <property type="entry name" value="OMPA-like"/>
    <property type="match status" value="1"/>
</dbReference>
<comment type="caution">
    <text evidence="2">The sequence shown here is derived from an EMBL/GenBank/DDBJ whole genome shotgun (WGS) entry which is preliminary data.</text>
</comment>
<name>A0A4R1Q048_9FIRM</name>
<dbReference type="Proteomes" id="UP000295063">
    <property type="component" value="Unassembled WGS sequence"/>
</dbReference>
<sequence length="204" mass="21826">MKKCLLVLAASIAMSGIAAAAPVTNLEKGETTAGYLYWNPKVEIRSYDFGSHNANGFFVETALTDKVIVGIETIKGDASAVISGVYGSADTRFTDVTIQYKVANNIRLIAGNRNYDTNGSTAGASASLSENKLLYGISGSTVLGEKTTAYASVLQNSIGTDWQIGVNQNVSENLTLNVNYRYYDEDSFLDTKLKGVGAGIIYKF</sequence>
<evidence type="ECO:0000313" key="3">
    <source>
        <dbReference type="Proteomes" id="UP000295063"/>
    </source>
</evidence>
<organism evidence="2 3">
    <name type="scientific">Anaerospora hongkongensis</name>
    <dbReference type="NCBI Taxonomy" id="244830"/>
    <lineage>
        <taxon>Bacteria</taxon>
        <taxon>Bacillati</taxon>
        <taxon>Bacillota</taxon>
        <taxon>Negativicutes</taxon>
        <taxon>Selenomonadales</taxon>
        <taxon>Sporomusaceae</taxon>
        <taxon>Anaerospora</taxon>
    </lineage>
</organism>
<accession>A0A4R1Q048</accession>
<keyword evidence="3" id="KW-1185">Reference proteome</keyword>
<feature type="chain" id="PRO_5020641291" evidence="1">
    <location>
        <begin position="21"/>
        <end position="204"/>
    </location>
</feature>
<evidence type="ECO:0000313" key="2">
    <source>
        <dbReference type="EMBL" id="TCL38693.1"/>
    </source>
</evidence>
<dbReference type="AlphaFoldDB" id="A0A4R1Q048"/>
<keyword evidence="1" id="KW-0732">Signal</keyword>
<reference evidence="2 3" key="1">
    <citation type="submission" date="2019-03" db="EMBL/GenBank/DDBJ databases">
        <title>Genomic Encyclopedia of Type Strains, Phase IV (KMG-IV): sequencing the most valuable type-strain genomes for metagenomic binning, comparative biology and taxonomic classification.</title>
        <authorList>
            <person name="Goeker M."/>
        </authorList>
    </citation>
    <scope>NUCLEOTIDE SEQUENCE [LARGE SCALE GENOMIC DNA]</scope>
    <source>
        <strain evidence="2 3">DSM 15969</strain>
    </source>
</reference>
<proteinExistence type="predicted"/>
<gene>
    <name evidence="2" type="ORF">EV210_103172</name>
</gene>
<dbReference type="OrthoDB" id="1679797at2"/>